<dbReference type="Pfam" id="PF06564">
    <property type="entry name" value="CBP_BcsQ"/>
    <property type="match status" value="1"/>
</dbReference>
<name>A0A1E5E3W0_9VIBR</name>
<dbReference type="InterPro" id="IPR017746">
    <property type="entry name" value="Cellulose_synthase_operon_BcsQ"/>
</dbReference>
<evidence type="ECO:0000313" key="2">
    <source>
        <dbReference type="Proteomes" id="UP000094070"/>
    </source>
</evidence>
<proteinExistence type="predicted"/>
<protein>
    <submittedName>
        <fullName evidence="1">Cellulose synthase operon protein YhjQ</fullName>
    </submittedName>
</protein>
<dbReference type="RefSeq" id="WP_017023985.1">
    <property type="nucleotide sequence ID" value="NZ_AJYK02000038.1"/>
</dbReference>
<dbReference type="Proteomes" id="UP000094070">
    <property type="component" value="Unassembled WGS sequence"/>
</dbReference>
<comment type="caution">
    <text evidence="1">The sequence shown here is derived from an EMBL/GenBank/DDBJ whole genome shotgun (WGS) entry which is preliminary data.</text>
</comment>
<accession>A0A1E5E3W0</accession>
<dbReference type="AlphaFoldDB" id="A0A1E5E3W0"/>
<keyword evidence="2" id="KW-1185">Reference proteome</keyword>
<gene>
    <name evidence="1" type="ORF">A1QC_06490</name>
</gene>
<dbReference type="Gene3D" id="3.40.50.300">
    <property type="entry name" value="P-loop containing nucleotide triphosphate hydrolases"/>
    <property type="match status" value="1"/>
</dbReference>
<dbReference type="EMBL" id="AJYK02000038">
    <property type="protein sequence ID" value="OEF27265.1"/>
    <property type="molecule type" value="Genomic_DNA"/>
</dbReference>
<dbReference type="SUPFAM" id="SSF52540">
    <property type="entry name" value="P-loop containing nucleoside triphosphate hydrolases"/>
    <property type="match status" value="1"/>
</dbReference>
<dbReference type="NCBIfam" id="TIGR03371">
    <property type="entry name" value="cellulose_yhjQ"/>
    <property type="match status" value="1"/>
</dbReference>
<dbReference type="STRING" id="1188252.A1QC_06490"/>
<dbReference type="InterPro" id="IPR027417">
    <property type="entry name" value="P-loop_NTPase"/>
</dbReference>
<organism evidence="1 2">
    <name type="scientific">Vibrio rumoiensis 1S-45</name>
    <dbReference type="NCBI Taxonomy" id="1188252"/>
    <lineage>
        <taxon>Bacteria</taxon>
        <taxon>Pseudomonadati</taxon>
        <taxon>Pseudomonadota</taxon>
        <taxon>Gammaproteobacteria</taxon>
        <taxon>Vibrionales</taxon>
        <taxon>Vibrionaceae</taxon>
        <taxon>Vibrio</taxon>
    </lineage>
</organism>
<reference evidence="1 2" key="1">
    <citation type="journal article" date="2012" name="Science">
        <title>Ecological populations of bacteria act as socially cohesive units of antibiotic production and resistance.</title>
        <authorList>
            <person name="Cordero O.X."/>
            <person name="Wildschutte H."/>
            <person name="Kirkup B."/>
            <person name="Proehl S."/>
            <person name="Ngo L."/>
            <person name="Hussain F."/>
            <person name="Le Roux F."/>
            <person name="Mincer T."/>
            <person name="Polz M.F."/>
        </authorList>
    </citation>
    <scope>NUCLEOTIDE SEQUENCE [LARGE SCALE GENOMIC DNA]</scope>
    <source>
        <strain evidence="1 2">1S-45</strain>
    </source>
</reference>
<dbReference type="eggNOG" id="COG1192">
    <property type="taxonomic scope" value="Bacteria"/>
</dbReference>
<evidence type="ECO:0000313" key="1">
    <source>
        <dbReference type="EMBL" id="OEF27265.1"/>
    </source>
</evidence>
<sequence length="261" mass="29197">MKRIVITGIRGGVGATTVAANLTMAFHSIDQQAHAIDANPANLMRLHFCMEPSNTDGWIVRKLDGETWQQAGYQNSRQIAFVPFGQVSDDQYQLALADLQQHPRTLVESFTLPNASMKVKENWQIILLPEVSSLDSFHFPLLEEADLVVCVTRTDIQSYLSLQQGRHYQNLLKMCQPRLLINGFQPASPISRDMQLVMQNEYERTLIPVLMHDDTAIAESVANLASVLEGAPYSQAAQDYHSLAFWCLSHLNQAQSVSSNV</sequence>